<dbReference type="Proteomes" id="UP000887566">
    <property type="component" value="Unplaced"/>
</dbReference>
<sequence length="177" mass="20077">MNALECEFLAENVLLDIVPNFTDDVVHLICGDVGPFEASMVARVPAWLALYLKRRHKCRIVPPDWLTVNGIQEMINTETTQEPFSGVPAHFMELAHLLLRECSDDVPDSDQLKTLVHDMWDSRVAKMRTSTVKFLQSGEQRAELNNLTQMEITYARTSLRAATNHVNVLQANARDSR</sequence>
<dbReference type="PIRSF" id="PIRSF028998">
    <property type="entry name" value="GINS_Psf2_subgr"/>
    <property type="match status" value="1"/>
</dbReference>
<dbReference type="SUPFAM" id="SSF160059">
    <property type="entry name" value="PriA/YqbF domain"/>
    <property type="match status" value="1"/>
</dbReference>
<comment type="similarity">
    <text evidence="2 6">Belongs to the GINS2/PSF2 family.</text>
</comment>
<dbReference type="Pfam" id="PF25005">
    <property type="entry name" value="PSF2_N"/>
    <property type="match status" value="1"/>
</dbReference>
<proteinExistence type="inferred from homology"/>
<evidence type="ECO:0000259" key="8">
    <source>
        <dbReference type="Pfam" id="PF25005"/>
    </source>
</evidence>
<dbReference type="Gene3D" id="1.20.58.1020">
    <property type="match status" value="1"/>
</dbReference>
<comment type="subunit">
    <text evidence="5">Component of the GINS complex which is a heterotetramer of gins1, gins2, gins3 and gins4.</text>
</comment>
<evidence type="ECO:0000256" key="1">
    <source>
        <dbReference type="ARBA" id="ARBA00004123"/>
    </source>
</evidence>
<dbReference type="InterPro" id="IPR007257">
    <property type="entry name" value="GINS_Psf2"/>
</dbReference>
<evidence type="ECO:0000256" key="4">
    <source>
        <dbReference type="ARBA" id="ARBA00023242"/>
    </source>
</evidence>
<evidence type="ECO:0000256" key="2">
    <source>
        <dbReference type="ARBA" id="ARBA00010565"/>
    </source>
</evidence>
<evidence type="ECO:0000313" key="10">
    <source>
        <dbReference type="WBParaSite" id="PSAMB.scaffold564size47081.g7076.t1"/>
    </source>
</evidence>
<dbReference type="InterPro" id="IPR021151">
    <property type="entry name" value="GINS_A"/>
</dbReference>
<dbReference type="CDD" id="cd11712">
    <property type="entry name" value="GINS_A_psf2"/>
    <property type="match status" value="1"/>
</dbReference>
<protein>
    <recommendedName>
        <fullName evidence="6">DNA replication complex GINS protein PSF2</fullName>
    </recommendedName>
</protein>
<keyword evidence="3 6" id="KW-0235">DNA replication</keyword>
<dbReference type="Gene3D" id="3.40.5.50">
    <property type="match status" value="1"/>
</dbReference>
<name>A0A914WYX9_9BILA</name>
<dbReference type="SUPFAM" id="SSF158573">
    <property type="entry name" value="GINS helical bundle-like"/>
    <property type="match status" value="1"/>
</dbReference>
<comment type="subcellular location">
    <subcellularLocation>
        <location evidence="1 6">Nucleus</location>
    </subcellularLocation>
</comment>
<dbReference type="GO" id="GO:0071162">
    <property type="term" value="C:CMG complex"/>
    <property type="evidence" value="ECO:0007669"/>
    <property type="project" value="UniProtKB-ARBA"/>
</dbReference>
<accession>A0A914WYX9</accession>
<evidence type="ECO:0000313" key="9">
    <source>
        <dbReference type="Proteomes" id="UP000887566"/>
    </source>
</evidence>
<reference evidence="10" key="1">
    <citation type="submission" date="2022-11" db="UniProtKB">
        <authorList>
            <consortium name="WormBaseParasite"/>
        </authorList>
    </citation>
    <scope>IDENTIFICATION</scope>
</reference>
<dbReference type="WBParaSite" id="PSAMB.scaffold564size47081.g7076.t1">
    <property type="protein sequence ID" value="PSAMB.scaffold564size47081.g7076.t1"/>
    <property type="gene ID" value="PSAMB.scaffold564size47081.g7076"/>
</dbReference>
<dbReference type="Pfam" id="PF05916">
    <property type="entry name" value="Sld5"/>
    <property type="match status" value="1"/>
</dbReference>
<evidence type="ECO:0000259" key="7">
    <source>
        <dbReference type="Pfam" id="PF05916"/>
    </source>
</evidence>
<dbReference type="GO" id="GO:0000727">
    <property type="term" value="P:double-strand break repair via break-induced replication"/>
    <property type="evidence" value="ECO:0007669"/>
    <property type="project" value="TreeGrafter"/>
</dbReference>
<evidence type="ECO:0000256" key="5">
    <source>
        <dbReference type="ARBA" id="ARBA00063134"/>
    </source>
</evidence>
<evidence type="ECO:0000256" key="3">
    <source>
        <dbReference type="ARBA" id="ARBA00022705"/>
    </source>
</evidence>
<keyword evidence="9" id="KW-1185">Reference proteome</keyword>
<dbReference type="FunFam" id="3.40.5.50:FF:000001">
    <property type="entry name" value="DNA replication complex GINS protein PSF2"/>
    <property type="match status" value="1"/>
</dbReference>
<feature type="domain" description="GINS subunit" evidence="7">
    <location>
        <begin position="72"/>
        <end position="167"/>
    </location>
</feature>
<dbReference type="InterPro" id="IPR056784">
    <property type="entry name" value="PSF2_N"/>
</dbReference>
<dbReference type="AlphaFoldDB" id="A0A914WYX9"/>
<dbReference type="GO" id="GO:0000811">
    <property type="term" value="C:GINS complex"/>
    <property type="evidence" value="ECO:0007669"/>
    <property type="project" value="TreeGrafter"/>
</dbReference>
<dbReference type="FunFam" id="1.20.58.1020:FF:000001">
    <property type="entry name" value="DNA replication complex GINS protein PSF2"/>
    <property type="match status" value="1"/>
</dbReference>
<dbReference type="CDD" id="cd21694">
    <property type="entry name" value="GINS_B_Psf2"/>
    <property type="match status" value="1"/>
</dbReference>
<dbReference type="PANTHER" id="PTHR12772">
    <property type="entry name" value="DNA REPLICATION COMPLEX GINS PROTEIN PSF2"/>
    <property type="match status" value="1"/>
</dbReference>
<evidence type="ECO:0000256" key="6">
    <source>
        <dbReference type="PIRNR" id="PIRNR028998"/>
    </source>
</evidence>
<dbReference type="InterPro" id="IPR036224">
    <property type="entry name" value="GINS_bundle-like_dom_sf"/>
</dbReference>
<feature type="domain" description="DNA replication complex GINS protein PSF2 N-terminal" evidence="8">
    <location>
        <begin position="4"/>
        <end position="61"/>
    </location>
</feature>
<dbReference type="GO" id="GO:0006260">
    <property type="term" value="P:DNA replication"/>
    <property type="evidence" value="ECO:0007669"/>
    <property type="project" value="UniProtKB-KW"/>
</dbReference>
<organism evidence="9 10">
    <name type="scientific">Plectus sambesii</name>
    <dbReference type="NCBI Taxonomy" id="2011161"/>
    <lineage>
        <taxon>Eukaryota</taxon>
        <taxon>Metazoa</taxon>
        <taxon>Ecdysozoa</taxon>
        <taxon>Nematoda</taxon>
        <taxon>Chromadorea</taxon>
        <taxon>Plectida</taxon>
        <taxon>Plectina</taxon>
        <taxon>Plectoidea</taxon>
        <taxon>Plectidae</taxon>
        <taxon>Plectus</taxon>
    </lineage>
</organism>
<keyword evidence="4 6" id="KW-0539">Nucleus</keyword>
<dbReference type="PANTHER" id="PTHR12772:SF0">
    <property type="entry name" value="DNA REPLICATION COMPLEX GINS PROTEIN PSF2"/>
    <property type="match status" value="1"/>
</dbReference>